<dbReference type="EMBL" id="JBFOLK010000001">
    <property type="protein sequence ID" value="KAL2539302.1"/>
    <property type="molecule type" value="Genomic_DNA"/>
</dbReference>
<dbReference type="Proteomes" id="UP001604336">
    <property type="component" value="Unassembled WGS sequence"/>
</dbReference>
<dbReference type="AlphaFoldDB" id="A0ABD1VPY6"/>
<dbReference type="Gene3D" id="3.40.50.300">
    <property type="entry name" value="P-loop containing nucleotide triphosphate hydrolases"/>
    <property type="match status" value="1"/>
</dbReference>
<gene>
    <name evidence="2" type="ORF">Adt_00280</name>
</gene>
<dbReference type="SUPFAM" id="SSF52540">
    <property type="entry name" value="P-loop containing nucleoside triphosphate hydrolases"/>
    <property type="match status" value="1"/>
</dbReference>
<keyword evidence="3" id="KW-1185">Reference proteome</keyword>
<proteinExistence type="predicted"/>
<dbReference type="Pfam" id="PF00485">
    <property type="entry name" value="PRK"/>
    <property type="match status" value="1"/>
</dbReference>
<protein>
    <submittedName>
        <fullName evidence="2">P-loop containing nucleoside triphosphate hydrolase superfamily protein</fullName>
    </submittedName>
</protein>
<sequence>MQFRKLSGCYECHAIVDPTRYETIMSVTPNVEPARHFVNVEPARHLANVELARHLKLMSKCRAGSTFGKCRASSTFETYEHGENVLHYVDKLEGHDHIKSVLAHIGTDALLKMLLSFDHGYYLLVKSIQELRSKKKGVLTVGIGGPSGSGKSSLAEKVASVIGCIVISMEIYRTGVDDGNDLELIDFDILIQNLEDLINGRDTLTPVFDFQGRKRVGSQAIKRISSGVVIVDGTFALHAKLRSLLDIRVAVVGGVHFSLLSKVQYDIGESCSLDLLIDSIFPLFRRHIEPDLHHAQACI</sequence>
<accession>A0ABD1VPY6</accession>
<dbReference type="PANTHER" id="PTHR10285">
    <property type="entry name" value="URIDINE KINASE"/>
    <property type="match status" value="1"/>
</dbReference>
<dbReference type="InterPro" id="IPR027417">
    <property type="entry name" value="P-loop_NTPase"/>
</dbReference>
<dbReference type="GO" id="GO:0016787">
    <property type="term" value="F:hydrolase activity"/>
    <property type="evidence" value="ECO:0007669"/>
    <property type="project" value="UniProtKB-KW"/>
</dbReference>
<keyword evidence="2" id="KW-0378">Hydrolase</keyword>
<organism evidence="2 3">
    <name type="scientific">Abeliophyllum distichum</name>
    <dbReference type="NCBI Taxonomy" id="126358"/>
    <lineage>
        <taxon>Eukaryota</taxon>
        <taxon>Viridiplantae</taxon>
        <taxon>Streptophyta</taxon>
        <taxon>Embryophyta</taxon>
        <taxon>Tracheophyta</taxon>
        <taxon>Spermatophyta</taxon>
        <taxon>Magnoliopsida</taxon>
        <taxon>eudicotyledons</taxon>
        <taxon>Gunneridae</taxon>
        <taxon>Pentapetalae</taxon>
        <taxon>asterids</taxon>
        <taxon>lamiids</taxon>
        <taxon>Lamiales</taxon>
        <taxon>Oleaceae</taxon>
        <taxon>Forsythieae</taxon>
        <taxon>Abeliophyllum</taxon>
    </lineage>
</organism>
<evidence type="ECO:0000313" key="2">
    <source>
        <dbReference type="EMBL" id="KAL2539302.1"/>
    </source>
</evidence>
<dbReference type="SMART" id="SM00382">
    <property type="entry name" value="AAA"/>
    <property type="match status" value="1"/>
</dbReference>
<dbReference type="InterPro" id="IPR003593">
    <property type="entry name" value="AAA+_ATPase"/>
</dbReference>
<feature type="domain" description="AAA+ ATPase" evidence="1">
    <location>
        <begin position="137"/>
        <end position="294"/>
    </location>
</feature>
<dbReference type="CDD" id="cd02028">
    <property type="entry name" value="UMPK_like"/>
    <property type="match status" value="1"/>
</dbReference>
<name>A0ABD1VPY6_9LAMI</name>
<dbReference type="InterPro" id="IPR006083">
    <property type="entry name" value="PRK/URK"/>
</dbReference>
<evidence type="ECO:0000313" key="3">
    <source>
        <dbReference type="Proteomes" id="UP001604336"/>
    </source>
</evidence>
<evidence type="ECO:0000259" key="1">
    <source>
        <dbReference type="SMART" id="SM00382"/>
    </source>
</evidence>
<reference evidence="3" key="1">
    <citation type="submission" date="2024-07" db="EMBL/GenBank/DDBJ databases">
        <title>Two chromosome-level genome assemblies of Korean endemic species Abeliophyllum distichum and Forsythia ovata (Oleaceae).</title>
        <authorList>
            <person name="Jang H."/>
        </authorList>
    </citation>
    <scope>NUCLEOTIDE SEQUENCE [LARGE SCALE GENOMIC DNA]</scope>
</reference>
<comment type="caution">
    <text evidence="2">The sequence shown here is derived from an EMBL/GenBank/DDBJ whole genome shotgun (WGS) entry which is preliminary data.</text>
</comment>